<name>A0A437QRT1_9GAMM</name>
<proteinExistence type="predicted"/>
<dbReference type="RefSeq" id="WP_127699228.1">
    <property type="nucleotide sequence ID" value="NZ_SACS01000011.1"/>
</dbReference>
<gene>
    <name evidence="3" type="ORF">EOE67_11525</name>
</gene>
<evidence type="ECO:0000313" key="3">
    <source>
        <dbReference type="EMBL" id="RVU37216.1"/>
    </source>
</evidence>
<feature type="region of interest" description="Disordered" evidence="1">
    <location>
        <begin position="82"/>
        <end position="108"/>
    </location>
</feature>
<organism evidence="3 4">
    <name type="scientific">Rheinheimera riviphila</name>
    <dbReference type="NCBI Taxonomy" id="1834037"/>
    <lineage>
        <taxon>Bacteria</taxon>
        <taxon>Pseudomonadati</taxon>
        <taxon>Pseudomonadota</taxon>
        <taxon>Gammaproteobacteria</taxon>
        <taxon>Chromatiales</taxon>
        <taxon>Chromatiaceae</taxon>
        <taxon>Rheinheimera</taxon>
    </lineage>
</organism>
<reference evidence="3 4" key="1">
    <citation type="submission" date="2019-01" db="EMBL/GenBank/DDBJ databases">
        <authorList>
            <person name="Chen W.-M."/>
        </authorList>
    </citation>
    <scope>NUCLEOTIDE SEQUENCE [LARGE SCALE GENOMIC DNA]</scope>
    <source>
        <strain evidence="3 4">KYPC3</strain>
    </source>
</reference>
<feature type="region of interest" description="Disordered" evidence="1">
    <location>
        <begin position="1"/>
        <end position="44"/>
    </location>
</feature>
<dbReference type="Proteomes" id="UP000283077">
    <property type="component" value="Unassembled WGS sequence"/>
</dbReference>
<dbReference type="Gene3D" id="1.10.132.90">
    <property type="match status" value="1"/>
</dbReference>
<dbReference type="AlphaFoldDB" id="A0A437QRT1"/>
<feature type="compositionally biased region" description="Polar residues" evidence="1">
    <location>
        <begin position="93"/>
        <end position="108"/>
    </location>
</feature>
<dbReference type="EMBL" id="SACS01000011">
    <property type="protein sequence ID" value="RVU37216.1"/>
    <property type="molecule type" value="Genomic_DNA"/>
</dbReference>
<feature type="domain" description="DUF5610" evidence="2">
    <location>
        <begin position="62"/>
        <end position="187"/>
    </location>
</feature>
<feature type="compositionally biased region" description="Polar residues" evidence="1">
    <location>
        <begin position="35"/>
        <end position="44"/>
    </location>
</feature>
<keyword evidence="4" id="KW-1185">Reference proteome</keyword>
<sequence length="204" mass="21963">MNIQPAANTNTTSTSNTDKNSSASTEAAKDKPSASELSQANRQELNQTILQNQLEISLKSDNKSMSLLYKTITASIEKRLADDDSVSAPEKPTASNPYSQAQDTSPQATADRIVGFATNFYANYRERNQDLSEEAAMDDFMAKIGGGIDQGFADAKDILKGLQQLEGKVASDIDETYELIQQGLQSFREKTLADKAAAAPAVAS</sequence>
<feature type="compositionally biased region" description="Low complexity" evidence="1">
    <location>
        <begin position="1"/>
        <end position="25"/>
    </location>
</feature>
<evidence type="ECO:0000259" key="2">
    <source>
        <dbReference type="Pfam" id="PF18433"/>
    </source>
</evidence>
<protein>
    <recommendedName>
        <fullName evidence="2">DUF5610 domain-containing protein</fullName>
    </recommendedName>
</protein>
<dbReference type="InterPro" id="IPR041651">
    <property type="entry name" value="DUF5610"/>
</dbReference>
<comment type="caution">
    <text evidence="3">The sequence shown here is derived from an EMBL/GenBank/DDBJ whole genome shotgun (WGS) entry which is preliminary data.</text>
</comment>
<evidence type="ECO:0000256" key="1">
    <source>
        <dbReference type="SAM" id="MobiDB-lite"/>
    </source>
</evidence>
<dbReference type="Pfam" id="PF18433">
    <property type="entry name" value="DUF5610"/>
    <property type="match status" value="1"/>
</dbReference>
<evidence type="ECO:0000313" key="4">
    <source>
        <dbReference type="Proteomes" id="UP000283077"/>
    </source>
</evidence>
<dbReference type="OrthoDB" id="7366224at2"/>
<accession>A0A437QRT1</accession>